<accession>A0AA40VNZ9</accession>
<dbReference type="InterPro" id="IPR000600">
    <property type="entry name" value="ROK"/>
</dbReference>
<comment type="caution">
    <text evidence="2">The sequence shown here is derived from an EMBL/GenBank/DDBJ whole genome shotgun (WGS) entry which is preliminary data.</text>
</comment>
<proteinExistence type="inferred from homology"/>
<dbReference type="PANTHER" id="PTHR18964">
    <property type="entry name" value="ROK (REPRESSOR, ORF, KINASE) FAMILY"/>
    <property type="match status" value="1"/>
</dbReference>
<sequence length="316" mass="31420">MHEVVVAVDIGGTKTAVALTDRAARVLDTVVAPTPAGDGPDAIVAAIARMAEGLIDAAGDVAVCGVGVGTAGVVDTTTGSIISSTDTIAGWTGTPLATRLRTALAARLPADAVVLVQNDVDAHALGEARFGAAAGARSALIVAVGTGIGAGIILDGHPLRGYRHVAGELAHVPVPGAEGLRCPCGRDGHLEAIGSGVGMHRHYLALGGDDTVADARQLVVRAADGDPVARRALADSAAAVGCAIASAVTLLDPERVVVTGGVPDIGATWWNPMRAAYRAEVIDVLQDVPLVAGQLGGQAPLRGAAASAWERIGGAS</sequence>
<dbReference type="InterPro" id="IPR043129">
    <property type="entry name" value="ATPase_NBD"/>
</dbReference>
<keyword evidence="3" id="KW-1185">Reference proteome</keyword>
<dbReference type="Proteomes" id="UP000549113">
    <property type="component" value="Unassembled WGS sequence"/>
</dbReference>
<gene>
    <name evidence="2" type="ORF">BKA10_003141</name>
</gene>
<protein>
    <submittedName>
        <fullName evidence="2">Glucokinase</fullName>
        <ecNumber evidence="2">2.7.1.2</ecNumber>
    </submittedName>
</protein>
<dbReference type="PANTHER" id="PTHR18964:SF169">
    <property type="entry name" value="N-ACETYLMANNOSAMINE KINASE"/>
    <property type="match status" value="1"/>
</dbReference>
<comment type="similarity">
    <text evidence="1">Belongs to the ROK (NagC/XylR) family.</text>
</comment>
<dbReference type="Gene3D" id="3.30.420.40">
    <property type="match status" value="2"/>
</dbReference>
<keyword evidence="2" id="KW-0808">Transferase</keyword>
<dbReference type="RefSeq" id="WP_183500832.1">
    <property type="nucleotide sequence ID" value="NZ_BAABCO010000003.1"/>
</dbReference>
<dbReference type="SUPFAM" id="SSF53067">
    <property type="entry name" value="Actin-like ATPase domain"/>
    <property type="match status" value="1"/>
</dbReference>
<evidence type="ECO:0000313" key="2">
    <source>
        <dbReference type="EMBL" id="MBB4141347.1"/>
    </source>
</evidence>
<name>A0AA40VNZ9_9MICO</name>
<reference evidence="2 3" key="1">
    <citation type="submission" date="2020-08" db="EMBL/GenBank/DDBJ databases">
        <title>Sequencing the genomes of 1000 actinobacteria strains.</title>
        <authorList>
            <person name="Klenk H.-P."/>
        </authorList>
    </citation>
    <scope>NUCLEOTIDE SEQUENCE [LARGE SCALE GENOMIC DNA]</scope>
    <source>
        <strain evidence="2 3">DSM 19600</strain>
    </source>
</reference>
<dbReference type="AlphaFoldDB" id="A0AA40VNZ9"/>
<evidence type="ECO:0000313" key="3">
    <source>
        <dbReference type="Proteomes" id="UP000549113"/>
    </source>
</evidence>
<dbReference type="EMBL" id="JACIFH010000001">
    <property type="protein sequence ID" value="MBB4141347.1"/>
    <property type="molecule type" value="Genomic_DNA"/>
</dbReference>
<dbReference type="GO" id="GO:0004340">
    <property type="term" value="F:glucokinase activity"/>
    <property type="evidence" value="ECO:0007669"/>
    <property type="project" value="UniProtKB-EC"/>
</dbReference>
<evidence type="ECO:0000256" key="1">
    <source>
        <dbReference type="ARBA" id="ARBA00006479"/>
    </source>
</evidence>
<organism evidence="2 3">
    <name type="scientific">Microbacterium invictum</name>
    <dbReference type="NCBI Taxonomy" id="515415"/>
    <lineage>
        <taxon>Bacteria</taxon>
        <taxon>Bacillati</taxon>
        <taxon>Actinomycetota</taxon>
        <taxon>Actinomycetes</taxon>
        <taxon>Micrococcales</taxon>
        <taxon>Microbacteriaceae</taxon>
        <taxon>Microbacterium</taxon>
    </lineage>
</organism>
<dbReference type="Pfam" id="PF00480">
    <property type="entry name" value="ROK"/>
    <property type="match status" value="1"/>
</dbReference>
<dbReference type="EC" id="2.7.1.2" evidence="2"/>